<dbReference type="Proteomes" id="UP000016944">
    <property type="component" value="Chromosome II"/>
</dbReference>
<feature type="region of interest" description="Disordered" evidence="1">
    <location>
        <begin position="21"/>
        <end position="41"/>
    </location>
</feature>
<reference evidence="2 3" key="1">
    <citation type="journal article" date="2013" name="Genome Announc.">
        <title>Complete Genome Sequence of the Sesbania Symbiont and Rice Growth-Promoting Endophyte Rhizobium sp. Strain IRBG74.</title>
        <authorList>
            <person name="Crook M.B."/>
            <person name="Mitra S."/>
            <person name="Ane J.M."/>
            <person name="Sadowsky M.J."/>
            <person name="Gyaneshwar P."/>
        </authorList>
    </citation>
    <scope>NUCLEOTIDE SEQUENCE [LARGE SCALE GENOMIC DNA]</scope>
    <source>
        <strain evidence="2 3">IRBG74</strain>
    </source>
</reference>
<protein>
    <submittedName>
        <fullName evidence="2">Uncharacterized protein</fullName>
    </submittedName>
</protein>
<evidence type="ECO:0000313" key="2">
    <source>
        <dbReference type="EMBL" id="CDI10363.1"/>
    </source>
</evidence>
<sequence length="57" mass="6349">MSLFFRAIKYCYFSITVSAKYPAATDGGGGRSDPDPGDARKTEWCYPWCLHAVELKA</sequence>
<dbReference type="KEGG" id="rir:BN877_II0563"/>
<organism evidence="2 3">
    <name type="scientific">Agrobacterium pusense</name>
    <dbReference type="NCBI Taxonomy" id="648995"/>
    <lineage>
        <taxon>Bacteria</taxon>
        <taxon>Pseudomonadati</taxon>
        <taxon>Pseudomonadota</taxon>
        <taxon>Alphaproteobacteria</taxon>
        <taxon>Hyphomicrobiales</taxon>
        <taxon>Rhizobiaceae</taxon>
        <taxon>Rhizobium/Agrobacterium group</taxon>
        <taxon>Agrobacterium</taxon>
    </lineage>
</organism>
<evidence type="ECO:0000313" key="3">
    <source>
        <dbReference type="Proteomes" id="UP000016944"/>
    </source>
</evidence>
<proteinExistence type="predicted"/>
<feature type="compositionally biased region" description="Basic and acidic residues" evidence="1">
    <location>
        <begin position="32"/>
        <end position="41"/>
    </location>
</feature>
<name>U4Q2X8_9HYPH</name>
<dbReference type="AlphaFoldDB" id="U4Q2X8"/>
<accession>U4Q2X8</accession>
<dbReference type="HOGENOM" id="CLU_2993642_0_0_5"/>
<evidence type="ECO:0000256" key="1">
    <source>
        <dbReference type="SAM" id="MobiDB-lite"/>
    </source>
</evidence>
<dbReference type="EMBL" id="HG518323">
    <property type="protein sequence ID" value="CDI10363.1"/>
    <property type="molecule type" value="Genomic_DNA"/>
</dbReference>
<gene>
    <name evidence="2" type="ORF">BN877_II0563</name>
</gene>